<feature type="domain" description="Hepatitis TT virus Orf2/Gyrovirus Vp2 N-terminal" evidence="2">
    <location>
        <begin position="41"/>
        <end position="88"/>
    </location>
</feature>
<sequence>MFIGRAWRKKSKVLLRPVPKTKSQQPAMSRWCPPTQHASNREEDWFRSFHTSHRAFCGCGDPILHISHLAAQLGYQPGPSPRGSPGERISPPLRQLRALPAAPTTPRPPPCGGDGGRGAGGDRADDGEGSAAGEQPQEDVEDLLRVLEDAE</sequence>
<evidence type="ECO:0000313" key="3">
    <source>
        <dbReference type="EMBL" id="UHS18421.1"/>
    </source>
</evidence>
<dbReference type="InterPro" id="IPR004118">
    <property type="entry name" value="HEV_TT_vir_Orf2/Gyrovir_Vp2_N"/>
</dbReference>
<evidence type="ECO:0000259" key="2">
    <source>
        <dbReference type="Pfam" id="PF02957"/>
    </source>
</evidence>
<name>A0A8K1XJ44_9VIRU</name>
<accession>A0A8K1XJ44</accession>
<reference evidence="3" key="1">
    <citation type="journal article" date="2021" name="Cell Host Microbe">
        <title>Global genome analysis reveals a vast and dynamic anellovirus landscape within the human virome.</title>
        <authorList>
            <person name="Arze C.A."/>
            <person name="Springer S."/>
            <person name="Dudas G."/>
            <person name="Patel S."/>
            <person name="Bhattacharyya A."/>
            <person name="Swaminathan H."/>
            <person name="Brugnara C."/>
            <person name="Delagrave S."/>
            <person name="Ong T."/>
            <person name="Kahvejian A."/>
            <person name="Echelard Y."/>
            <person name="Weinstein E.G."/>
            <person name="Hajjar R.J."/>
            <person name="Andersen K.G."/>
            <person name="Yozwiak N.L."/>
        </authorList>
    </citation>
    <scope>NUCLEOTIDE SEQUENCE</scope>
    <source>
        <strain evidence="3">TF1YBNFIM</strain>
    </source>
</reference>
<dbReference type="Pfam" id="PF02957">
    <property type="entry name" value="TT_ORF2-like"/>
    <property type="match status" value="1"/>
</dbReference>
<feature type="compositionally biased region" description="Low complexity" evidence="1">
    <location>
        <begin position="81"/>
        <end position="102"/>
    </location>
</feature>
<evidence type="ECO:0000256" key="1">
    <source>
        <dbReference type="SAM" id="MobiDB-lite"/>
    </source>
</evidence>
<organism evidence="3">
    <name type="scientific">Alphatorquevirus sp</name>
    <dbReference type="NCBI Taxonomy" id="2809145"/>
    <lineage>
        <taxon>Viruses</taxon>
        <taxon>Monodnaviria</taxon>
        <taxon>Shotokuvirae</taxon>
        <taxon>Commensaviricota</taxon>
        <taxon>Cardeaviricetes</taxon>
        <taxon>Sanitavirales</taxon>
        <taxon>Anelloviridae</taxon>
        <taxon>Alphatorquevirus</taxon>
    </lineage>
</organism>
<protein>
    <recommendedName>
        <fullName evidence="2">Hepatitis TT virus Orf2/Gyrovirus Vp2 N-terminal domain-containing protein</fullName>
    </recommendedName>
</protein>
<dbReference type="EMBL" id="OK574429">
    <property type="protein sequence ID" value="UHS18421.1"/>
    <property type="molecule type" value="Genomic_DNA"/>
</dbReference>
<feature type="region of interest" description="Disordered" evidence="1">
    <location>
        <begin position="73"/>
        <end position="141"/>
    </location>
</feature>
<feature type="region of interest" description="Disordered" evidence="1">
    <location>
        <begin position="18"/>
        <end position="37"/>
    </location>
</feature>
<proteinExistence type="predicted"/>